<reference evidence="4 5" key="1">
    <citation type="submission" date="2019-09" db="EMBL/GenBank/DDBJ databases">
        <title>Chitinophaga ginsengihumi sp. nov., isolated from soil of ginseng rhizosphere.</title>
        <authorList>
            <person name="Lee J."/>
        </authorList>
    </citation>
    <scope>NUCLEOTIDE SEQUENCE [LARGE SCALE GENOMIC DNA]</scope>
    <source>
        <strain evidence="4 5">BN140078</strain>
    </source>
</reference>
<sequence>MPGGAEIPPALLKRYIRIPTNFDTIAAYGEGFDWQDRTMGANALQSSHNVSVTGGNQQTTYNLSLTAVKQEGILINSSLDRKNLNFRLDHKTTGRFRFGFNTRYTNQLILGAGTSDAGGAGSNRLRQYTRYKPVILPGEEEDTYDPTLDLNNAGNGFNILNPILLANAEVRKRYINQLNLNGYFSVELVKKLTFRSQVAYNVTSTENRSFDDTLTNNAKSYNKQPVVSLGNNQSIQIVNSNVLSYVNPSLRGSVHSLSVLVGQEIQKTTNTANSQTIRYFPLGITADRAFNNLQLAAASTTAYPQLQPVSSQVPVTLASFFSTMDYNYDHRYYAKITVRADGSSLFGEENKWGYFPSGIVSWRISGEPFFESKWVDDLRARFSYGIAGNNRITPFSYRTQYVSPSSGGYGLNGVLNGVYNPSNLGNEKLKWESQIARNLGFDLAAFHDRISLTADLYYNSSENLLLNQAIPSSTGYITQFQNIGATSNKGIELQLSADIIRKQDINYSASFNISFNKNRITSLGGNNIILRNSGWFSGSNFPADYILKVGEEVGTMYGYINDGFYTLDDFTTAPYSDPLNPGLTTQYTLKKNVASNAKILADPLQPGSPKFKDLNGDNVVDADNDRAIIGRSQPKFYGGLNQTLRYKNFDLNVFVNFVYGNQVFNANKLEYGSAYGSEVNLLTSANGRWKMVDDKGRLIQRTVSSGGNTIIVGADSSTLSGINRGASLWFPSSSVNGFYSQSYAVENGSYIRINNVTLGYNFPKSLLSRIGISSLRAYITANNLATITGYTGYDPDANTRRSDPTTSGVDYAAYPRARTYVVGLNVNF</sequence>
<dbReference type="NCBIfam" id="TIGR04056">
    <property type="entry name" value="OMP_RagA_SusC"/>
    <property type="match status" value="1"/>
</dbReference>
<comment type="subcellular location">
    <subcellularLocation>
        <location evidence="1">Cell outer membrane</location>
    </subcellularLocation>
</comment>
<dbReference type="EMBL" id="VUOC01000004">
    <property type="protein sequence ID" value="KAA2239841.1"/>
    <property type="molecule type" value="Genomic_DNA"/>
</dbReference>
<evidence type="ECO:0000256" key="3">
    <source>
        <dbReference type="ARBA" id="ARBA00023237"/>
    </source>
</evidence>
<accession>A0A5B2VLA5</accession>
<evidence type="ECO:0000256" key="2">
    <source>
        <dbReference type="ARBA" id="ARBA00023136"/>
    </source>
</evidence>
<dbReference type="RefSeq" id="WP_149841018.1">
    <property type="nucleotide sequence ID" value="NZ_VUOC01000004.1"/>
</dbReference>
<keyword evidence="2" id="KW-0472">Membrane</keyword>
<dbReference type="GO" id="GO:0009279">
    <property type="term" value="C:cell outer membrane"/>
    <property type="evidence" value="ECO:0007669"/>
    <property type="project" value="UniProtKB-SubCell"/>
</dbReference>
<evidence type="ECO:0000313" key="4">
    <source>
        <dbReference type="EMBL" id="KAA2239841.1"/>
    </source>
</evidence>
<dbReference type="InterPro" id="IPR023996">
    <property type="entry name" value="TonB-dep_OMP_SusC/RagA"/>
</dbReference>
<evidence type="ECO:0000313" key="5">
    <source>
        <dbReference type="Proteomes" id="UP000324611"/>
    </source>
</evidence>
<dbReference type="Gene3D" id="2.40.170.20">
    <property type="entry name" value="TonB-dependent receptor, beta-barrel domain"/>
    <property type="match status" value="1"/>
</dbReference>
<protein>
    <submittedName>
        <fullName evidence="4">SusC/RagA family TonB-linked outer membrane protein</fullName>
    </submittedName>
</protein>
<dbReference type="SUPFAM" id="SSF56935">
    <property type="entry name" value="Porins"/>
    <property type="match status" value="1"/>
</dbReference>
<keyword evidence="3" id="KW-0998">Cell outer membrane</keyword>
<name>A0A5B2VLA5_9BACT</name>
<reference evidence="4 5" key="2">
    <citation type="submission" date="2019-09" db="EMBL/GenBank/DDBJ databases">
        <authorList>
            <person name="Jin C."/>
        </authorList>
    </citation>
    <scope>NUCLEOTIDE SEQUENCE [LARGE SCALE GENOMIC DNA]</scope>
    <source>
        <strain evidence="4 5">BN140078</strain>
    </source>
</reference>
<keyword evidence="5" id="KW-1185">Reference proteome</keyword>
<comment type="caution">
    <text evidence="4">The sequence shown here is derived from an EMBL/GenBank/DDBJ whole genome shotgun (WGS) entry which is preliminary data.</text>
</comment>
<evidence type="ECO:0000256" key="1">
    <source>
        <dbReference type="ARBA" id="ARBA00004442"/>
    </source>
</evidence>
<proteinExistence type="predicted"/>
<organism evidence="4 5">
    <name type="scientific">Chitinophaga agrisoli</name>
    <dbReference type="NCBI Taxonomy" id="2607653"/>
    <lineage>
        <taxon>Bacteria</taxon>
        <taxon>Pseudomonadati</taxon>
        <taxon>Bacteroidota</taxon>
        <taxon>Chitinophagia</taxon>
        <taxon>Chitinophagales</taxon>
        <taxon>Chitinophagaceae</taxon>
        <taxon>Chitinophaga</taxon>
    </lineage>
</organism>
<dbReference type="AlphaFoldDB" id="A0A5B2VLA5"/>
<dbReference type="Proteomes" id="UP000324611">
    <property type="component" value="Unassembled WGS sequence"/>
</dbReference>
<dbReference type="InterPro" id="IPR036942">
    <property type="entry name" value="Beta-barrel_TonB_sf"/>
</dbReference>
<gene>
    <name evidence="4" type="ORF">F0L74_27020</name>
</gene>